<evidence type="ECO:0000256" key="5">
    <source>
        <dbReference type="ARBA" id="ARBA00048142"/>
    </source>
</evidence>
<dbReference type="InterPro" id="IPR029041">
    <property type="entry name" value="FAD-linked_oxidoreductase-like"/>
</dbReference>
<evidence type="ECO:0000256" key="9">
    <source>
        <dbReference type="SAM" id="MobiDB-lite"/>
    </source>
</evidence>
<dbReference type="InterPro" id="IPR016161">
    <property type="entry name" value="Ald_DH/histidinol_DH"/>
</dbReference>
<dbReference type="Proteomes" id="UP000469215">
    <property type="component" value="Unassembled WGS sequence"/>
</dbReference>
<comment type="pathway">
    <text evidence="1">Amino-acid degradation; L-proline degradation into L-glutamate; L-glutamate from L-proline: step 2/2.</text>
</comment>
<feature type="domain" description="Aldehyde dehydrogenase" evidence="10">
    <location>
        <begin position="563"/>
        <end position="982"/>
    </location>
</feature>
<dbReference type="InterPro" id="IPR016160">
    <property type="entry name" value="Ald_DH_CS_CYS"/>
</dbReference>
<feature type="active site" evidence="6">
    <location>
        <position position="794"/>
    </location>
</feature>
<keyword evidence="3 8" id="KW-0560">Oxidoreductase</keyword>
<evidence type="ECO:0000256" key="4">
    <source>
        <dbReference type="ARBA" id="ARBA00023027"/>
    </source>
</evidence>
<dbReference type="InterPro" id="IPR002872">
    <property type="entry name" value="Proline_DH_dom"/>
</dbReference>
<feature type="compositionally biased region" description="Low complexity" evidence="9">
    <location>
        <begin position="504"/>
        <end position="516"/>
    </location>
</feature>
<feature type="region of interest" description="Disordered" evidence="9">
    <location>
        <begin position="488"/>
        <end position="535"/>
    </location>
</feature>
<keyword evidence="4" id="KW-0520">NAD</keyword>
<dbReference type="Gene3D" id="3.20.20.220">
    <property type="match status" value="1"/>
</dbReference>
<dbReference type="InterPro" id="IPR029510">
    <property type="entry name" value="Ald_DH_CS_GLU"/>
</dbReference>
<evidence type="ECO:0000256" key="6">
    <source>
        <dbReference type="PIRSR" id="PIRSR000197-1"/>
    </source>
</evidence>
<evidence type="ECO:0000256" key="3">
    <source>
        <dbReference type="ARBA" id="ARBA00023002"/>
    </source>
</evidence>
<dbReference type="PANTHER" id="PTHR42862">
    <property type="entry name" value="DELTA-1-PYRROLINE-5-CARBOXYLATE DEHYDROGENASE 1, ISOFORM A-RELATED"/>
    <property type="match status" value="1"/>
</dbReference>
<reference evidence="12 13" key="1">
    <citation type="submission" date="2020-01" db="EMBL/GenBank/DDBJ databases">
        <authorList>
            <person name="Deng T."/>
        </authorList>
    </citation>
    <scope>NUCLEOTIDE SEQUENCE [LARGE SCALE GENOMIC DNA]</scope>
    <source>
        <strain evidence="12 13">5221</strain>
    </source>
</reference>
<dbReference type="Pfam" id="PF00171">
    <property type="entry name" value="Aldedh"/>
    <property type="match status" value="1"/>
</dbReference>
<feature type="compositionally biased region" description="Basic and acidic residues" evidence="9">
    <location>
        <begin position="488"/>
        <end position="503"/>
    </location>
</feature>
<dbReference type="RefSeq" id="WP_160953288.1">
    <property type="nucleotide sequence ID" value="NZ_WWEQ01000027.1"/>
</dbReference>
<evidence type="ECO:0000256" key="8">
    <source>
        <dbReference type="RuleBase" id="RU003345"/>
    </source>
</evidence>
<comment type="similarity">
    <text evidence="8">Belongs to the aldehyde dehydrogenase family.</text>
</comment>
<dbReference type="Gene3D" id="3.40.309.10">
    <property type="entry name" value="Aldehyde Dehydrogenase, Chain A, domain 2"/>
    <property type="match status" value="1"/>
</dbReference>
<feature type="region of interest" description="Disordered" evidence="9">
    <location>
        <begin position="990"/>
        <end position="1018"/>
    </location>
</feature>
<evidence type="ECO:0000259" key="10">
    <source>
        <dbReference type="Pfam" id="PF00171"/>
    </source>
</evidence>
<dbReference type="EMBL" id="WWEQ01000027">
    <property type="protein sequence ID" value="MYM19858.1"/>
    <property type="molecule type" value="Genomic_DNA"/>
</dbReference>
<dbReference type="InterPro" id="IPR025703">
    <property type="entry name" value="Bifunct_PutA"/>
</dbReference>
<feature type="compositionally biased region" description="Low complexity" evidence="9">
    <location>
        <begin position="1009"/>
        <end position="1018"/>
    </location>
</feature>
<dbReference type="PROSITE" id="PS00070">
    <property type="entry name" value="ALDEHYDE_DEHYDR_CYS"/>
    <property type="match status" value="1"/>
</dbReference>
<feature type="compositionally biased region" description="Gly residues" evidence="9">
    <location>
        <begin position="995"/>
        <end position="1006"/>
    </location>
</feature>
<comment type="caution">
    <text evidence="12">The sequence shown here is derived from an EMBL/GenBank/DDBJ whole genome shotgun (WGS) entry which is preliminary data.</text>
</comment>
<dbReference type="PIRSF" id="PIRSF000197">
    <property type="entry name" value="Bifunct_PutA"/>
    <property type="match status" value="1"/>
</dbReference>
<dbReference type="AlphaFoldDB" id="A0A6N9H715"/>
<dbReference type="PROSITE" id="PS00687">
    <property type="entry name" value="ALDEHYDE_DEHYDR_GLU"/>
    <property type="match status" value="1"/>
</dbReference>
<proteinExistence type="inferred from homology"/>
<accession>A0A6N9H715</accession>
<feature type="domain" description="Proline dehydrogenase" evidence="11">
    <location>
        <begin position="167"/>
        <end position="458"/>
    </location>
</feature>
<name>A0A6N9H715_9MICO</name>
<dbReference type="SUPFAM" id="SSF53720">
    <property type="entry name" value="ALDH-like"/>
    <property type="match status" value="1"/>
</dbReference>
<dbReference type="GO" id="GO:0009898">
    <property type="term" value="C:cytoplasmic side of plasma membrane"/>
    <property type="evidence" value="ECO:0007669"/>
    <property type="project" value="TreeGrafter"/>
</dbReference>
<dbReference type="GO" id="GO:0004657">
    <property type="term" value="F:proline dehydrogenase activity"/>
    <property type="evidence" value="ECO:0007669"/>
    <property type="project" value="InterPro"/>
</dbReference>
<dbReference type="InterPro" id="IPR016162">
    <property type="entry name" value="Ald_DH_N"/>
</dbReference>
<dbReference type="SUPFAM" id="SSF51730">
    <property type="entry name" value="FAD-linked oxidoreductase"/>
    <property type="match status" value="1"/>
</dbReference>
<evidence type="ECO:0000313" key="13">
    <source>
        <dbReference type="Proteomes" id="UP000469215"/>
    </source>
</evidence>
<dbReference type="InterPro" id="IPR050485">
    <property type="entry name" value="Proline_metab_enzyme"/>
</dbReference>
<sequence>MVQHPTQAHERDPEPNRASAPVPAPRPEPEQRPGPRQPGEDLGALATRSVDLVRRWLRRSAADASAASAAADRLSAVLTDPSGLDFTVGFVDRVIRTEDSRAAAAALTDIAHLAPAALPALDRAQIRAGAALAPVIPDVVVPLARGRLRQMVGHMVVDARDRPFGAAVAQLTAEGHRLNINLLGEAVLGEDEADHHLAQTHRLLARDDVDYVSIKVSSVASQLSLWAFDDTVAYVVERLLPLYREAARAPAGTKFINLDMEEYGDLELTIAVFTALLDRPELAGLEAGIVIQAYLPDALGAVQRLSAFAARRAGSGGAGIKVRLVKGANLAVERVHAELADWPLTTEPDKQSTDANYLRVLAWLLRPERMRGLRIGVAGHNLFDIAFAHLLADERGVSQRVEFEMLHGMAAEHSAAVSADVGDLLLYVPAVRPQEFDVAISYLVRRLEENSAPDNFMSGIFELRNGNAVFRKEEAAFRASVDQLADTLRDQGERPPEPNRTQDRAAQAAAGPRTPAHGLEDFRNEPDTDPSLPANQRWISDLLGQALTPGWLDSRSAPEPLDSPEQAAAMVERGRAAAADWRALGARARGEVLLRAAEVVAARRGEFLQTVAAEVGKAPLQADAEISEAIDFIRYYAHRGLGLEDVPGARFEPDSLVLVTPPWNFPIAIPTGSTVAALAAGAAVIHKPSGPTPHASALICACLWEAGVPREVLQLAAPVEGELGRALVAHPGVDRVVLTGASETAALFQESNPELRVNAETSGKNALIITPAADRDLAVADLVASAFGHAGQKCSAASLAILVGSVGDSQRYRRQLVDAARSLVVDWPRNGRATVGPLTEQPSDKLERALTRLEPGEEWLLEPRRLDDSGRLWSPGIRTGVAPGSFFHLTEAFGPVLGIMQAQSLEQAIEWQNAVDYGLTAGIHSLDTDEVRQWLDRVQAGNAYVNRGITGAIVGRQPFGGWKKSSVGLGSKAGGPNYLMQFGSWHDAPLPAAPGGAGAEARGGGDQQARPGAGPGDAEAAADAWLAAAYADDERAWAHEFGIAHDPTGLHAEANIFRYLPRAVTVRVGKGANGHALARTLHAAATVGSRVLVSLSPAAAERPEIARRVDEAAVRAETADAQAFAAAVARRDLDDTVGVRIRVLGDLEPDLRTAAAQRPEVAVLDDEVTGSGRVEQRYFVQEQAVSMTLHRFGNPSREFRALADSLRGGAARD</sequence>
<evidence type="ECO:0000259" key="11">
    <source>
        <dbReference type="Pfam" id="PF01619"/>
    </source>
</evidence>
<evidence type="ECO:0000256" key="7">
    <source>
        <dbReference type="PROSITE-ProRule" id="PRU10007"/>
    </source>
</evidence>
<protein>
    <recommendedName>
        <fullName evidence="2">L-glutamate gamma-semialdehyde dehydrogenase</fullName>
        <ecNumber evidence="2">1.2.1.88</ecNumber>
    </recommendedName>
</protein>
<gene>
    <name evidence="12" type="ORF">GSY69_07730</name>
</gene>
<comment type="catalytic activity">
    <reaction evidence="5">
        <text>L-glutamate 5-semialdehyde + NAD(+) + H2O = L-glutamate + NADH + 2 H(+)</text>
        <dbReference type="Rhea" id="RHEA:30235"/>
        <dbReference type="ChEBI" id="CHEBI:15377"/>
        <dbReference type="ChEBI" id="CHEBI:15378"/>
        <dbReference type="ChEBI" id="CHEBI:29985"/>
        <dbReference type="ChEBI" id="CHEBI:57540"/>
        <dbReference type="ChEBI" id="CHEBI:57945"/>
        <dbReference type="ChEBI" id="CHEBI:58066"/>
        <dbReference type="EC" id="1.2.1.88"/>
    </reaction>
</comment>
<feature type="region of interest" description="Disordered" evidence="9">
    <location>
        <begin position="1"/>
        <end position="44"/>
    </location>
</feature>
<dbReference type="GO" id="GO:0003842">
    <property type="term" value="F:L-glutamate gamma-semialdehyde dehydrogenase activity"/>
    <property type="evidence" value="ECO:0007669"/>
    <property type="project" value="UniProtKB-EC"/>
</dbReference>
<dbReference type="InterPro" id="IPR016163">
    <property type="entry name" value="Ald_DH_C"/>
</dbReference>
<dbReference type="Gene3D" id="3.40.605.10">
    <property type="entry name" value="Aldehyde Dehydrogenase, Chain A, domain 1"/>
    <property type="match status" value="1"/>
</dbReference>
<dbReference type="PANTHER" id="PTHR42862:SF1">
    <property type="entry name" value="DELTA-1-PYRROLINE-5-CARBOXYLATE DEHYDROGENASE 2, ISOFORM A-RELATED"/>
    <property type="match status" value="1"/>
</dbReference>
<dbReference type="GO" id="GO:0003700">
    <property type="term" value="F:DNA-binding transcription factor activity"/>
    <property type="evidence" value="ECO:0007669"/>
    <property type="project" value="InterPro"/>
</dbReference>
<keyword evidence="13" id="KW-1185">Reference proteome</keyword>
<dbReference type="EC" id="1.2.1.88" evidence="2"/>
<dbReference type="InterPro" id="IPR015590">
    <property type="entry name" value="Aldehyde_DH_dom"/>
</dbReference>
<evidence type="ECO:0000256" key="1">
    <source>
        <dbReference type="ARBA" id="ARBA00004786"/>
    </source>
</evidence>
<dbReference type="GO" id="GO:0010133">
    <property type="term" value="P:L-proline catabolic process to L-glutamate"/>
    <property type="evidence" value="ECO:0007669"/>
    <property type="project" value="InterPro"/>
</dbReference>
<evidence type="ECO:0000256" key="2">
    <source>
        <dbReference type="ARBA" id="ARBA00012884"/>
    </source>
</evidence>
<dbReference type="Pfam" id="PF01619">
    <property type="entry name" value="Pro_dh"/>
    <property type="match status" value="1"/>
</dbReference>
<organism evidence="12 13">
    <name type="scientific">Brevibacterium rongguiense</name>
    <dbReference type="NCBI Taxonomy" id="2695267"/>
    <lineage>
        <taxon>Bacteria</taxon>
        <taxon>Bacillati</taxon>
        <taxon>Actinomycetota</taxon>
        <taxon>Actinomycetes</taxon>
        <taxon>Micrococcales</taxon>
        <taxon>Brevibacteriaceae</taxon>
        <taxon>Brevibacterium</taxon>
    </lineage>
</organism>
<evidence type="ECO:0000313" key="12">
    <source>
        <dbReference type="EMBL" id="MYM19858.1"/>
    </source>
</evidence>
<feature type="active site" evidence="6 7">
    <location>
        <position position="760"/>
    </location>
</feature>